<keyword evidence="1" id="KW-0694">RNA-binding</keyword>
<accession>A0A6L2J1N9</accession>
<dbReference type="GO" id="GO:0006508">
    <property type="term" value="P:proteolysis"/>
    <property type="evidence" value="ECO:0007669"/>
    <property type="project" value="InterPro"/>
</dbReference>
<evidence type="ECO:0000256" key="1">
    <source>
        <dbReference type="PROSITE-ProRule" id="PRU00176"/>
    </source>
</evidence>
<dbReference type="PANTHER" id="PTHR15592">
    <property type="entry name" value="MATRIN 3/NUCLEAR PROTEIN 220-RELATED"/>
    <property type="match status" value="1"/>
</dbReference>
<dbReference type="Gene3D" id="2.60.40.1730">
    <property type="entry name" value="tricorn interacting facor f3 domain"/>
    <property type="match status" value="1"/>
</dbReference>
<dbReference type="AlphaFoldDB" id="A0A6L2J1N9"/>
<dbReference type="CDD" id="cd12686">
    <property type="entry name" value="RRM1_PTBPH1_PTBPH2"/>
    <property type="match status" value="1"/>
</dbReference>
<comment type="caution">
    <text evidence="3">The sequence shown here is derived from an EMBL/GenBank/DDBJ whole genome shotgun (WGS) entry which is preliminary data.</text>
</comment>
<name>A0A6L2J1N9_TANCI</name>
<evidence type="ECO:0000313" key="3">
    <source>
        <dbReference type="EMBL" id="GEU30367.1"/>
    </source>
</evidence>
<dbReference type="SUPFAM" id="SSF63737">
    <property type="entry name" value="Leukotriene A4 hydrolase N-terminal domain"/>
    <property type="match status" value="1"/>
</dbReference>
<sequence>MVPSKVVVDKDDETLVLVFDKALDVGDGVLEATFKTIGNVPSELTALSNVPVSEETIDGDFKTMSFEESPLMSTYLVAVVVAFPHFRATHPAGIKVHAYYPVGKSEKGKLALRISVKSIDLYTNRTENYRLSCFEFFKIFLDALHIAVPDFSGGTMENYGLITYREAELLQDDFHSAAENTQRPPFHASFRLLSHMKLGSNGLKHGIFGSDMGCSIFRVWKLGVQAGTLSYMSLEAFIVNEMDADENIMWLFHQANDLILDMYHLVASTNGKIDYLFLRRLSLATTTVCEEFSYDPDQSPESFVTALIMKTTPEAYTQFPWMGVREVSLGPRVSGFQRRRRVKKRLDWYISLDEEKNVKEPKRRPAREWWKEEYYCDKLIRCMSIIERRKGVGARARVVEVALIGGWMDLVGLWRARHNSHASISGDIPNSRAMAQQPRIPSSGLMTGSDVLIRAKEPQFRYTQTPSKVLHLRNLPWDCTEEELIKLGKPFGKVVNTKCNVGANRNQAFIKFSEQNQAIAMISKYASSSEPAQVRRKTVYLQYSNRQEIVNNKTSVDVAGNVLLVTIEGNDARSVSIDVLHLVSAAIEFVVGRDQQLQSFMGHEEEEKPKMLLY</sequence>
<dbReference type="PROSITE" id="PS50102">
    <property type="entry name" value="RRM"/>
    <property type="match status" value="1"/>
</dbReference>
<dbReference type="Pfam" id="PF00076">
    <property type="entry name" value="RRM_1"/>
    <property type="match status" value="1"/>
</dbReference>
<dbReference type="SUPFAM" id="SSF55486">
    <property type="entry name" value="Metalloproteases ('zincins'), catalytic domain"/>
    <property type="match status" value="1"/>
</dbReference>
<dbReference type="FunFam" id="3.30.70.330:FF:000260">
    <property type="entry name" value="Polypyrimidine tract-binding protein homolog 2"/>
    <property type="match status" value="1"/>
</dbReference>
<dbReference type="SMART" id="SM00360">
    <property type="entry name" value="RRM"/>
    <property type="match status" value="1"/>
</dbReference>
<dbReference type="InterPro" id="IPR001930">
    <property type="entry name" value="Peptidase_M1"/>
</dbReference>
<dbReference type="InterPro" id="IPR012677">
    <property type="entry name" value="Nucleotide-bd_a/b_plait_sf"/>
</dbReference>
<dbReference type="Gene3D" id="1.10.390.10">
    <property type="entry name" value="Neutral Protease Domain 2"/>
    <property type="match status" value="1"/>
</dbReference>
<feature type="domain" description="RRM" evidence="2">
    <location>
        <begin position="468"/>
        <end position="546"/>
    </location>
</feature>
<organism evidence="3">
    <name type="scientific">Tanacetum cinerariifolium</name>
    <name type="common">Dalmatian daisy</name>
    <name type="synonym">Chrysanthemum cinerariifolium</name>
    <dbReference type="NCBI Taxonomy" id="118510"/>
    <lineage>
        <taxon>Eukaryota</taxon>
        <taxon>Viridiplantae</taxon>
        <taxon>Streptophyta</taxon>
        <taxon>Embryophyta</taxon>
        <taxon>Tracheophyta</taxon>
        <taxon>Spermatophyta</taxon>
        <taxon>Magnoliopsida</taxon>
        <taxon>eudicotyledons</taxon>
        <taxon>Gunneridae</taxon>
        <taxon>Pentapetalae</taxon>
        <taxon>asterids</taxon>
        <taxon>campanulids</taxon>
        <taxon>Asterales</taxon>
        <taxon>Asteraceae</taxon>
        <taxon>Asteroideae</taxon>
        <taxon>Anthemideae</taxon>
        <taxon>Anthemidinae</taxon>
        <taxon>Tanacetum</taxon>
    </lineage>
</organism>
<dbReference type="InterPro" id="IPR027268">
    <property type="entry name" value="Peptidase_M4/M1_CTD_sf"/>
</dbReference>
<dbReference type="InterPro" id="IPR042097">
    <property type="entry name" value="Aminopeptidase_N-like_N_sf"/>
</dbReference>
<gene>
    <name evidence="3" type="ORF">Tci_002345</name>
</gene>
<dbReference type="InterPro" id="IPR000504">
    <property type="entry name" value="RRM_dom"/>
</dbReference>
<dbReference type="EMBL" id="BKCJ010000151">
    <property type="protein sequence ID" value="GEU30367.1"/>
    <property type="molecule type" value="Genomic_DNA"/>
</dbReference>
<dbReference type="Gene3D" id="3.30.70.330">
    <property type="match status" value="1"/>
</dbReference>
<proteinExistence type="predicted"/>
<dbReference type="GO" id="GO:0003723">
    <property type="term" value="F:RNA binding"/>
    <property type="evidence" value="ECO:0007669"/>
    <property type="project" value="UniProtKB-UniRule"/>
</dbReference>
<dbReference type="InterPro" id="IPR034792">
    <property type="entry name" value="PTBPH1/PTBPH2_RRM1"/>
</dbReference>
<dbReference type="InterPro" id="IPR035979">
    <property type="entry name" value="RBD_domain_sf"/>
</dbReference>
<protein>
    <submittedName>
        <fullName evidence="3">Polypyrimidine tract-binding protein homolog 2 isoform X4</fullName>
    </submittedName>
</protein>
<reference evidence="3" key="1">
    <citation type="journal article" date="2019" name="Sci. Rep.">
        <title>Draft genome of Tanacetum cinerariifolium, the natural source of mosquito coil.</title>
        <authorList>
            <person name="Yamashiro T."/>
            <person name="Shiraishi A."/>
            <person name="Satake H."/>
            <person name="Nakayama K."/>
        </authorList>
    </citation>
    <scope>NUCLEOTIDE SEQUENCE</scope>
</reference>
<dbReference type="SUPFAM" id="SSF54928">
    <property type="entry name" value="RNA-binding domain, RBD"/>
    <property type="match status" value="1"/>
</dbReference>
<evidence type="ECO:0000259" key="2">
    <source>
        <dbReference type="PROSITE" id="PS50102"/>
    </source>
</evidence>
<dbReference type="PRINTS" id="PR00756">
    <property type="entry name" value="ALADIPTASE"/>
</dbReference>